<evidence type="ECO:0000256" key="9">
    <source>
        <dbReference type="ARBA" id="ARBA00023002"/>
    </source>
</evidence>
<evidence type="ECO:0000313" key="19">
    <source>
        <dbReference type="EMBL" id="PRP79815.1"/>
    </source>
</evidence>
<dbReference type="OrthoDB" id="5876800at2759"/>
<dbReference type="Pfam" id="PF17811">
    <property type="entry name" value="JHD"/>
    <property type="match status" value="1"/>
</dbReference>
<dbReference type="Pfam" id="PF20330">
    <property type="entry name" value="DUF6625"/>
    <property type="match status" value="1"/>
</dbReference>
<dbReference type="Gene3D" id="1.20.58.1360">
    <property type="match status" value="1"/>
</dbReference>
<comment type="similarity">
    <text evidence="2 16">Belongs to the bacterial ribosomal protein bL36 family.</text>
</comment>
<evidence type="ECO:0000256" key="6">
    <source>
        <dbReference type="ARBA" id="ARBA00022853"/>
    </source>
</evidence>
<dbReference type="GO" id="GO:0032259">
    <property type="term" value="P:methylation"/>
    <property type="evidence" value="ECO:0007669"/>
    <property type="project" value="UniProtKB-KW"/>
</dbReference>
<evidence type="ECO:0000256" key="4">
    <source>
        <dbReference type="ARBA" id="ARBA00022771"/>
    </source>
</evidence>
<dbReference type="NCBIfam" id="TIGR01022">
    <property type="entry name" value="rpmJ_bact"/>
    <property type="match status" value="1"/>
</dbReference>
<dbReference type="InterPro" id="IPR019787">
    <property type="entry name" value="Znf_PHD-finger"/>
</dbReference>
<dbReference type="InterPro" id="IPR011011">
    <property type="entry name" value="Znf_FYVE_PHD"/>
</dbReference>
<keyword evidence="6" id="KW-0156">Chromatin regulator</keyword>
<dbReference type="GO" id="GO:1990904">
    <property type="term" value="C:ribonucleoprotein complex"/>
    <property type="evidence" value="ECO:0007669"/>
    <property type="project" value="UniProtKB-KW"/>
</dbReference>
<dbReference type="InterPro" id="IPR019786">
    <property type="entry name" value="Zinc_finger_PHD-type_CS"/>
</dbReference>
<evidence type="ECO:0000256" key="7">
    <source>
        <dbReference type="ARBA" id="ARBA00022964"/>
    </source>
</evidence>
<reference evidence="19 20" key="1">
    <citation type="journal article" date="2018" name="Genome Biol. Evol.">
        <title>Multiple Roots of Fruiting Body Formation in Amoebozoa.</title>
        <authorList>
            <person name="Hillmann F."/>
            <person name="Forbes G."/>
            <person name="Novohradska S."/>
            <person name="Ferling I."/>
            <person name="Riege K."/>
            <person name="Groth M."/>
            <person name="Westermann M."/>
            <person name="Marz M."/>
            <person name="Spaller T."/>
            <person name="Winckler T."/>
            <person name="Schaap P."/>
            <person name="Glockner G."/>
        </authorList>
    </citation>
    <scope>NUCLEOTIDE SEQUENCE [LARGE SCALE GENOMIC DNA]</scope>
    <source>
        <strain evidence="19 20">Jena</strain>
    </source>
</reference>
<dbReference type="SMART" id="SM00249">
    <property type="entry name" value="PHD"/>
    <property type="match status" value="1"/>
</dbReference>
<evidence type="ECO:0000256" key="13">
    <source>
        <dbReference type="ARBA" id="ARBA00023242"/>
    </source>
</evidence>
<keyword evidence="4 15" id="KW-0863">Zinc-finger</keyword>
<dbReference type="InParanoid" id="A0A2P6N779"/>
<keyword evidence="3" id="KW-0479">Metal-binding</keyword>
<dbReference type="STRING" id="1890364.A0A2P6N779"/>
<gene>
    <name evidence="19" type="ORF">PROFUN_12487</name>
</gene>
<evidence type="ECO:0000256" key="14">
    <source>
        <dbReference type="ARBA" id="ARBA00023274"/>
    </source>
</evidence>
<dbReference type="GO" id="GO:0003735">
    <property type="term" value="F:structural constituent of ribosome"/>
    <property type="evidence" value="ECO:0007669"/>
    <property type="project" value="InterPro"/>
</dbReference>
<dbReference type="SUPFAM" id="SSF57903">
    <property type="entry name" value="FYVE/PHD zinc finger"/>
    <property type="match status" value="1"/>
</dbReference>
<dbReference type="InterPro" id="IPR001965">
    <property type="entry name" value="Znf_PHD"/>
</dbReference>
<comment type="subcellular location">
    <subcellularLocation>
        <location evidence="1">Nucleus</location>
    </subcellularLocation>
</comment>
<dbReference type="SUPFAM" id="SSF57840">
    <property type="entry name" value="Ribosomal protein L36"/>
    <property type="match status" value="1"/>
</dbReference>
<evidence type="ECO:0000259" key="18">
    <source>
        <dbReference type="PROSITE" id="PS51184"/>
    </source>
</evidence>
<dbReference type="InterPro" id="IPR041070">
    <property type="entry name" value="JHD"/>
</dbReference>
<dbReference type="EMBL" id="MDYQ01000169">
    <property type="protein sequence ID" value="PRP79815.1"/>
    <property type="molecule type" value="Genomic_DNA"/>
</dbReference>
<organism evidence="19 20">
    <name type="scientific">Planoprotostelium fungivorum</name>
    <dbReference type="NCBI Taxonomy" id="1890364"/>
    <lineage>
        <taxon>Eukaryota</taxon>
        <taxon>Amoebozoa</taxon>
        <taxon>Evosea</taxon>
        <taxon>Variosea</taxon>
        <taxon>Cavosteliida</taxon>
        <taxon>Cavosteliaceae</taxon>
        <taxon>Planoprotostelium</taxon>
    </lineage>
</organism>
<dbReference type="PANTHER" id="PTHR23123">
    <property type="entry name" value="PHD/F-BOX CONTAINING PROTEIN"/>
    <property type="match status" value="1"/>
</dbReference>
<dbReference type="InterPro" id="IPR050690">
    <property type="entry name" value="JHDM1_Histone_Demethylase"/>
</dbReference>
<sequence length="1233" mass="141116">MKYRAALKELCKFCQMITRNKRLTVQCTVNPKHKQRQIGRPVNLNFTLLLYSNGLGQDGLFQCLTVLHLGSNGTGLKFTIRIKPPVAPEPTETISIISNVASNPQPTAVATIIPPVGIPQISPEATCYCGSAHEWGFMIFCDKCERWYHGSCVDIPFEEDAADIDEYHCPDCARVHGESKLKSSRRSERKRKVHNYSVLDDGELSEKKKVKPAIDFVAFMKQKPGSISTENIVQKVKGVELTRELFTENGFRVPIVTTDDVPVGMKLPPSDFTVDDVRDTIGPGRLLDVIEVSTQSEVMPQWNLERWATYYRQINRKEIYNVISLEFSGTPLQEKVVAPQVVRDIDWIDNVWPSGRRGDTDKWPKVQRYCLMSVGGSYTDFHVDFGGSSVWYHVLRGQKIFLFVPPTTENLKAYSDWSSSIDQSNVFFGDQVPNCYYYLLEEGHTLMIPSGWIHAVYTPVDSLVFGGNFLHSFCVGTQLNVYKIEEDTQVPEKFQFPCFEEMCWYALDHLLNKLSGDHAPLSSWECEGYAKLIQTLEVWMKNQSKTKTDPEAKRKTLDECSRLLSSEVPTRSESVTENPWEQILLQNREASRLLPDIVTVLEESEKRRRAARIRRVPTDEEDFFEKDAGELPLMDDDEEFSLQLEKSDNQPRKMKKRLRQKTAHKWSQQPSLDRWDNLVDIPTEPGVIAPSIVILPPKPSPVPKKPAAPKVATPSTKSLNSFPFQQRELKLETQSMNRREAIQGLALGRPLQLFLLVCFATYAAFYITRPTTNLWPSVTAESVAAVNTTDATRPTETEAIAVNEPPIVAISLWFGGKIPTYVPEFFRTISRNPNITLLVPAVVNTPGICDGQESRTYYRQNIKFVCMQDVEMKNLFADKMCKVWQCSEKETQEFHLTMSGFLRDPYAITELKVAYASVFEDLVSEWEPPRKTPFSHWFRIDMDTLVGDLNNLFPWSTLPQFDVIAFKTPEYKSFWFPGASTLYRLHPRVDRIWTNIWGLQTPLSFSQVFANKPDVDQCNSPYGASDEGALTKAILTSPDITWIQLSHFLFWFSYARFDNEDYHTDVRGGDKYNSLLMVPNSLRPDDTLKLHRGGPPSAAQFSPYRDIIQFHGRQRLTYQCPYVLGMNLNWIVPSGRICIENSQTLLPEPEDSVMVVYRNETRGPVWRASIRDPLSQRMTLKMQGREKTFRYKNIPVLHLFVTKKKAPFRRDPLKEDEALQIFADRIAITKFVP</sequence>
<dbReference type="InterPro" id="IPR035977">
    <property type="entry name" value="Ribosomal_bL36_sp"/>
</dbReference>
<evidence type="ECO:0000313" key="20">
    <source>
        <dbReference type="Proteomes" id="UP000241769"/>
    </source>
</evidence>
<evidence type="ECO:0000256" key="10">
    <source>
        <dbReference type="ARBA" id="ARBA00023004"/>
    </source>
</evidence>
<protein>
    <recommendedName>
        <fullName evidence="16">Ribosomal protein</fullName>
    </recommendedName>
</protein>
<dbReference type="PROSITE" id="PS50016">
    <property type="entry name" value="ZF_PHD_2"/>
    <property type="match status" value="1"/>
</dbReference>
<keyword evidence="9" id="KW-0560">Oxidoreductase</keyword>
<dbReference type="GO" id="GO:0006412">
    <property type="term" value="P:translation"/>
    <property type="evidence" value="ECO:0007669"/>
    <property type="project" value="InterPro"/>
</dbReference>
<dbReference type="AlphaFoldDB" id="A0A2P6N779"/>
<feature type="domain" description="JmjC" evidence="18">
    <location>
        <begin position="327"/>
        <end position="486"/>
    </location>
</feature>
<dbReference type="SUPFAM" id="SSF51197">
    <property type="entry name" value="Clavaminate synthase-like"/>
    <property type="match status" value="1"/>
</dbReference>
<evidence type="ECO:0000259" key="17">
    <source>
        <dbReference type="PROSITE" id="PS50016"/>
    </source>
</evidence>
<dbReference type="GO" id="GO:0006325">
    <property type="term" value="P:chromatin organization"/>
    <property type="evidence" value="ECO:0007669"/>
    <property type="project" value="UniProtKB-KW"/>
</dbReference>
<dbReference type="Pfam" id="PF00444">
    <property type="entry name" value="Ribosomal_L36"/>
    <property type="match status" value="1"/>
</dbReference>
<evidence type="ECO:0000256" key="5">
    <source>
        <dbReference type="ARBA" id="ARBA00022833"/>
    </source>
</evidence>
<dbReference type="InterPro" id="IPR046733">
    <property type="entry name" value="DUF6625"/>
</dbReference>
<dbReference type="Proteomes" id="UP000241769">
    <property type="component" value="Unassembled WGS sequence"/>
</dbReference>
<dbReference type="GO" id="GO:0051213">
    <property type="term" value="F:dioxygenase activity"/>
    <property type="evidence" value="ECO:0007669"/>
    <property type="project" value="UniProtKB-KW"/>
</dbReference>
<evidence type="ECO:0000256" key="2">
    <source>
        <dbReference type="ARBA" id="ARBA00007645"/>
    </source>
</evidence>
<dbReference type="Pfam" id="PF00628">
    <property type="entry name" value="PHD"/>
    <property type="match status" value="1"/>
</dbReference>
<keyword evidence="20" id="KW-1185">Reference proteome</keyword>
<evidence type="ECO:0000256" key="12">
    <source>
        <dbReference type="ARBA" id="ARBA00023163"/>
    </source>
</evidence>
<keyword evidence="10" id="KW-0408">Iron</keyword>
<accession>A0A2P6N779</accession>
<evidence type="ECO:0000256" key="11">
    <source>
        <dbReference type="ARBA" id="ARBA00023015"/>
    </source>
</evidence>
<name>A0A2P6N779_9EUKA</name>
<keyword evidence="19" id="KW-0808">Transferase</keyword>
<dbReference type="SMART" id="SM00558">
    <property type="entry name" value="JmjC"/>
    <property type="match status" value="1"/>
</dbReference>
<evidence type="ECO:0000256" key="15">
    <source>
        <dbReference type="PROSITE-ProRule" id="PRU00146"/>
    </source>
</evidence>
<dbReference type="HAMAP" id="MF_00251">
    <property type="entry name" value="Ribosomal_bL36"/>
    <property type="match status" value="1"/>
</dbReference>
<dbReference type="InterPro" id="IPR003347">
    <property type="entry name" value="JmjC_dom"/>
</dbReference>
<evidence type="ECO:0000256" key="16">
    <source>
        <dbReference type="RuleBase" id="RU000570"/>
    </source>
</evidence>
<keyword evidence="5" id="KW-0862">Zinc</keyword>
<proteinExistence type="inferred from homology"/>
<dbReference type="GO" id="GO:0008168">
    <property type="term" value="F:methyltransferase activity"/>
    <property type="evidence" value="ECO:0007669"/>
    <property type="project" value="UniProtKB-KW"/>
</dbReference>
<keyword evidence="7" id="KW-0223">Dioxygenase</keyword>
<evidence type="ECO:0000256" key="1">
    <source>
        <dbReference type="ARBA" id="ARBA00004123"/>
    </source>
</evidence>
<dbReference type="GO" id="GO:0008270">
    <property type="term" value="F:zinc ion binding"/>
    <property type="evidence" value="ECO:0007669"/>
    <property type="project" value="UniProtKB-KW"/>
</dbReference>
<dbReference type="Gene3D" id="2.60.120.650">
    <property type="entry name" value="Cupin"/>
    <property type="match status" value="1"/>
</dbReference>
<keyword evidence="11" id="KW-0805">Transcription regulation</keyword>
<keyword evidence="12" id="KW-0804">Transcription</keyword>
<keyword evidence="14 16" id="KW-0687">Ribonucleoprotein</keyword>
<evidence type="ECO:0000256" key="3">
    <source>
        <dbReference type="ARBA" id="ARBA00022723"/>
    </source>
</evidence>
<feature type="domain" description="PHD-type" evidence="17">
    <location>
        <begin position="124"/>
        <end position="175"/>
    </location>
</feature>
<evidence type="ECO:0000256" key="8">
    <source>
        <dbReference type="ARBA" id="ARBA00022980"/>
    </source>
</evidence>
<keyword evidence="8 16" id="KW-0689">Ribosomal protein</keyword>
<dbReference type="PROSITE" id="PS00828">
    <property type="entry name" value="RIBOSOMAL_L36"/>
    <property type="match status" value="1"/>
</dbReference>
<dbReference type="InterPro" id="IPR000473">
    <property type="entry name" value="Ribosomal_bL36"/>
</dbReference>
<dbReference type="GO" id="GO:0005840">
    <property type="term" value="C:ribosome"/>
    <property type="evidence" value="ECO:0007669"/>
    <property type="project" value="UniProtKB-KW"/>
</dbReference>
<keyword evidence="13" id="KW-0539">Nucleus</keyword>
<dbReference type="PROSITE" id="PS01359">
    <property type="entry name" value="ZF_PHD_1"/>
    <property type="match status" value="1"/>
</dbReference>
<comment type="caution">
    <text evidence="19">The sequence shown here is derived from an EMBL/GenBank/DDBJ whole genome shotgun (WGS) entry which is preliminary data.</text>
</comment>
<keyword evidence="19" id="KW-0489">Methyltransferase</keyword>
<dbReference type="PROSITE" id="PS51184">
    <property type="entry name" value="JMJC"/>
    <property type="match status" value="1"/>
</dbReference>
<dbReference type="GO" id="GO:0005634">
    <property type="term" value="C:nucleus"/>
    <property type="evidence" value="ECO:0007669"/>
    <property type="project" value="UniProtKB-SubCell"/>
</dbReference>